<dbReference type="RefSeq" id="WP_133496635.1">
    <property type="nucleotide sequence ID" value="NZ_BMLU01000012.1"/>
</dbReference>
<protein>
    <recommendedName>
        <fullName evidence="4">Type IV pilus biogenesis protein PilP</fullName>
    </recommendedName>
</protein>
<dbReference type="OrthoDB" id="7596780at2"/>
<gene>
    <name evidence="2" type="ORF">EV664_11355</name>
</gene>
<proteinExistence type="predicted"/>
<organism evidence="2 3">
    <name type="scientific">Stakelama pacifica</name>
    <dbReference type="NCBI Taxonomy" id="517720"/>
    <lineage>
        <taxon>Bacteria</taxon>
        <taxon>Pseudomonadati</taxon>
        <taxon>Pseudomonadota</taxon>
        <taxon>Alphaproteobacteria</taxon>
        <taxon>Sphingomonadales</taxon>
        <taxon>Sphingomonadaceae</taxon>
        <taxon>Stakelama</taxon>
    </lineage>
</organism>
<keyword evidence="1" id="KW-0732">Signal</keyword>
<evidence type="ECO:0000256" key="1">
    <source>
        <dbReference type="SAM" id="SignalP"/>
    </source>
</evidence>
<feature type="chain" id="PRO_5020646695" description="Type IV pilus biogenesis protein PilP" evidence="1">
    <location>
        <begin position="26"/>
        <end position="161"/>
    </location>
</feature>
<feature type="signal peptide" evidence="1">
    <location>
        <begin position="1"/>
        <end position="25"/>
    </location>
</feature>
<reference evidence="2 3" key="1">
    <citation type="submission" date="2019-03" db="EMBL/GenBank/DDBJ databases">
        <title>Genomic Encyclopedia of Type Strains, Phase IV (KMG-IV): sequencing the most valuable type-strain genomes for metagenomic binning, comparative biology and taxonomic classification.</title>
        <authorList>
            <person name="Goeker M."/>
        </authorList>
    </citation>
    <scope>NUCLEOTIDE SEQUENCE [LARGE SCALE GENOMIC DNA]</scope>
    <source>
        <strain evidence="2 3">DSM 25059</strain>
    </source>
</reference>
<evidence type="ECO:0000313" key="3">
    <source>
        <dbReference type="Proteomes" id="UP000295493"/>
    </source>
</evidence>
<dbReference type="AlphaFoldDB" id="A0A4R6FDV6"/>
<name>A0A4R6FDV6_9SPHN</name>
<accession>A0A4R6FDV6</accession>
<sequence>MRKITFPIGGMALAALFSTGQPANAQESDGSQQIDECRSIKDRDARLACYDALPVTAASPGTATRRRDMPKDDFGLSERRMRSERATAQSVDSTIKALRISDGGERELTLANGQVWTVASDGRLGKWLEPGQTAHISSGFMSGYRLRIDGVKGIAAVHRVR</sequence>
<evidence type="ECO:0000313" key="2">
    <source>
        <dbReference type="EMBL" id="TDN79277.1"/>
    </source>
</evidence>
<evidence type="ECO:0008006" key="4">
    <source>
        <dbReference type="Google" id="ProtNLM"/>
    </source>
</evidence>
<comment type="caution">
    <text evidence="2">The sequence shown here is derived from an EMBL/GenBank/DDBJ whole genome shotgun (WGS) entry which is preliminary data.</text>
</comment>
<dbReference type="EMBL" id="SNWD01000013">
    <property type="protein sequence ID" value="TDN79277.1"/>
    <property type="molecule type" value="Genomic_DNA"/>
</dbReference>
<dbReference type="Proteomes" id="UP000295493">
    <property type="component" value="Unassembled WGS sequence"/>
</dbReference>
<keyword evidence="3" id="KW-1185">Reference proteome</keyword>